<dbReference type="AlphaFoldDB" id="M1C359"/>
<dbReference type="InParanoid" id="M1C359"/>
<feature type="compositionally biased region" description="Low complexity" evidence="1">
    <location>
        <begin position="328"/>
        <end position="347"/>
    </location>
</feature>
<dbReference type="InterPro" id="IPR040290">
    <property type="entry name" value="Prot_E6-like"/>
</dbReference>
<organism evidence="3 4">
    <name type="scientific">Solanum tuberosum</name>
    <name type="common">Potato</name>
    <dbReference type="NCBI Taxonomy" id="4113"/>
    <lineage>
        <taxon>Eukaryota</taxon>
        <taxon>Viridiplantae</taxon>
        <taxon>Streptophyta</taxon>
        <taxon>Embryophyta</taxon>
        <taxon>Tracheophyta</taxon>
        <taxon>Spermatophyta</taxon>
        <taxon>Magnoliopsida</taxon>
        <taxon>eudicotyledons</taxon>
        <taxon>Gunneridae</taxon>
        <taxon>Pentapetalae</taxon>
        <taxon>asterids</taxon>
        <taxon>lamiids</taxon>
        <taxon>Solanales</taxon>
        <taxon>Solanaceae</taxon>
        <taxon>Solanoideae</taxon>
        <taxon>Solaneae</taxon>
        <taxon>Solanum</taxon>
    </lineage>
</organism>
<feature type="chain" id="PRO_5004012901" evidence="2">
    <location>
        <begin position="27"/>
        <end position="347"/>
    </location>
</feature>
<dbReference type="PaxDb" id="4113-PGSC0003DMT400058709"/>
<dbReference type="PANTHER" id="PTHR35274:SF2">
    <property type="entry name" value="E6-LIKE PROTEIN"/>
    <property type="match status" value="1"/>
</dbReference>
<feature type="compositionally biased region" description="Polar residues" evidence="1">
    <location>
        <begin position="266"/>
        <end position="276"/>
    </location>
</feature>
<accession>M1C359</accession>
<name>M1C359_SOLTU</name>
<dbReference type="Proteomes" id="UP000011115">
    <property type="component" value="Unassembled WGS sequence"/>
</dbReference>
<reference evidence="3" key="2">
    <citation type="submission" date="2015-06" db="UniProtKB">
        <authorList>
            <consortium name="EnsemblPlants"/>
        </authorList>
    </citation>
    <scope>IDENTIFICATION</scope>
    <source>
        <strain evidence="3">DM1-3 516 R44</strain>
    </source>
</reference>
<evidence type="ECO:0000256" key="1">
    <source>
        <dbReference type="SAM" id="MobiDB-lite"/>
    </source>
</evidence>
<reference evidence="4" key="1">
    <citation type="journal article" date="2011" name="Nature">
        <title>Genome sequence and analysis of the tuber crop potato.</title>
        <authorList>
            <consortium name="The Potato Genome Sequencing Consortium"/>
        </authorList>
    </citation>
    <scope>NUCLEOTIDE SEQUENCE [LARGE SCALE GENOMIC DNA]</scope>
    <source>
        <strain evidence="4">cv. DM1-3 516 R44</strain>
    </source>
</reference>
<dbReference type="STRING" id="4113.M1C359"/>
<sequence length="347" mass="38401">MEFFSNHLSFFFFLLITLLSSCQVHARDSQFFNKIHTTNINNDHIEKETKVVVTPNKNQEPNFIPKNENAYDVYGHELGQLPPSTPTTNLIPNNKYLPKNYNSVAYVTVPQYNTDETNTMNSNNQRYNSGRGISSDHDHYYIGDNTYNNNNNNEYYINGNTYDHYYKSDNNDDNNNNNNQYYNSVNTYNDQYHNGGRAGSKDWDGSGVIEMGWARLNWKTRGENGLGVGGLLDWRDQQPSVDKGKNKEAAAPEVSLEDLDEDECQGQGNDFSSYHLHTSDESDVDVDAKQSDSESLYDVDENIDDLSGSGGATTSAASTGVTGGATGGATTKRPTTTSAASGGATTG</sequence>
<feature type="region of interest" description="Disordered" evidence="1">
    <location>
        <begin position="229"/>
        <end position="347"/>
    </location>
</feature>
<proteinExistence type="predicted"/>
<dbReference type="HOGENOM" id="CLU_800247_0_0_1"/>
<dbReference type="Gramene" id="PGSC0003DMT400058709">
    <property type="protein sequence ID" value="PGSC0003DMT400058709"/>
    <property type="gene ID" value="PGSC0003DMG400022807"/>
</dbReference>
<feature type="compositionally biased region" description="Acidic residues" evidence="1">
    <location>
        <begin position="255"/>
        <end position="264"/>
    </location>
</feature>
<dbReference type="eggNOG" id="ENOG502S2RE">
    <property type="taxonomic scope" value="Eukaryota"/>
</dbReference>
<feature type="signal peptide" evidence="2">
    <location>
        <begin position="1"/>
        <end position="26"/>
    </location>
</feature>
<evidence type="ECO:0000313" key="3">
    <source>
        <dbReference type="EnsemblPlants" id="PGSC0003DMT400058709"/>
    </source>
</evidence>
<dbReference type="EnsemblPlants" id="PGSC0003DMT400058709">
    <property type="protein sequence ID" value="PGSC0003DMT400058709"/>
    <property type="gene ID" value="PGSC0003DMG400022807"/>
</dbReference>
<evidence type="ECO:0000256" key="2">
    <source>
        <dbReference type="SAM" id="SignalP"/>
    </source>
</evidence>
<evidence type="ECO:0000313" key="4">
    <source>
        <dbReference type="Proteomes" id="UP000011115"/>
    </source>
</evidence>
<keyword evidence="2" id="KW-0732">Signal</keyword>
<protein>
    <submittedName>
        <fullName evidence="3">ROX1</fullName>
    </submittedName>
</protein>
<dbReference type="PANTHER" id="PTHR35274">
    <property type="entry name" value="E6-LIKE PROTEIN"/>
    <property type="match status" value="1"/>
</dbReference>
<feature type="compositionally biased region" description="Acidic residues" evidence="1">
    <location>
        <begin position="295"/>
        <end position="304"/>
    </location>
</feature>
<keyword evidence="4" id="KW-1185">Reference proteome</keyword>